<dbReference type="GO" id="GO:0008983">
    <property type="term" value="F:protein-glutamate O-methyltransferase activity"/>
    <property type="evidence" value="ECO:0007669"/>
    <property type="project" value="UniProtKB-EC"/>
</dbReference>
<keyword evidence="3 7" id="KW-0489">Methyltransferase</keyword>
<reference evidence="7" key="1">
    <citation type="submission" date="2006-10" db="EMBL/GenBank/DDBJ databases">
        <title>Complete sequence of Solibacter usitatus Ellin6076.</title>
        <authorList>
            <consortium name="US DOE Joint Genome Institute"/>
            <person name="Copeland A."/>
            <person name="Lucas S."/>
            <person name="Lapidus A."/>
            <person name="Barry K."/>
            <person name="Detter J.C."/>
            <person name="Glavina del Rio T."/>
            <person name="Hammon N."/>
            <person name="Israni S."/>
            <person name="Dalin E."/>
            <person name="Tice H."/>
            <person name="Pitluck S."/>
            <person name="Thompson L.S."/>
            <person name="Brettin T."/>
            <person name="Bruce D."/>
            <person name="Han C."/>
            <person name="Tapia R."/>
            <person name="Gilna P."/>
            <person name="Schmutz J."/>
            <person name="Larimer F."/>
            <person name="Land M."/>
            <person name="Hauser L."/>
            <person name="Kyrpides N."/>
            <person name="Mikhailova N."/>
            <person name="Janssen P.H."/>
            <person name="Kuske C.R."/>
            <person name="Richardson P."/>
        </authorList>
    </citation>
    <scope>NUCLEOTIDE SEQUENCE</scope>
    <source>
        <strain evidence="7">Ellin6076</strain>
    </source>
</reference>
<keyword evidence="5" id="KW-0949">S-adenosyl-L-methionine</keyword>
<dbReference type="AlphaFoldDB" id="Q01VJ6"/>
<evidence type="ECO:0000259" key="6">
    <source>
        <dbReference type="PROSITE" id="PS50123"/>
    </source>
</evidence>
<dbReference type="PANTHER" id="PTHR24422">
    <property type="entry name" value="CHEMOTAXIS PROTEIN METHYLTRANSFERASE"/>
    <property type="match status" value="1"/>
</dbReference>
<evidence type="ECO:0000256" key="4">
    <source>
        <dbReference type="ARBA" id="ARBA00022679"/>
    </source>
</evidence>
<dbReference type="FunCoup" id="Q01VJ6">
    <property type="interactions" value="307"/>
</dbReference>
<evidence type="ECO:0000313" key="7">
    <source>
        <dbReference type="EMBL" id="ABJ86319.1"/>
    </source>
</evidence>
<dbReference type="SMART" id="SM00138">
    <property type="entry name" value="MeTrc"/>
    <property type="match status" value="1"/>
</dbReference>
<evidence type="ECO:0000256" key="5">
    <source>
        <dbReference type="ARBA" id="ARBA00022691"/>
    </source>
</evidence>
<dbReference type="InterPro" id="IPR022642">
    <property type="entry name" value="CheR_C"/>
</dbReference>
<dbReference type="InParanoid" id="Q01VJ6"/>
<accession>Q01VJ6</accession>
<evidence type="ECO:0000256" key="1">
    <source>
        <dbReference type="ARBA" id="ARBA00001541"/>
    </source>
</evidence>
<dbReference type="Gene3D" id="3.40.50.150">
    <property type="entry name" value="Vaccinia Virus protein VP39"/>
    <property type="match status" value="1"/>
</dbReference>
<dbReference type="PANTHER" id="PTHR24422:SF19">
    <property type="entry name" value="CHEMOTAXIS PROTEIN METHYLTRANSFERASE"/>
    <property type="match status" value="1"/>
</dbReference>
<organism evidence="7">
    <name type="scientific">Solibacter usitatus (strain Ellin6076)</name>
    <dbReference type="NCBI Taxonomy" id="234267"/>
    <lineage>
        <taxon>Bacteria</taxon>
        <taxon>Pseudomonadati</taxon>
        <taxon>Acidobacteriota</taxon>
        <taxon>Terriglobia</taxon>
        <taxon>Bryobacterales</taxon>
        <taxon>Solibacteraceae</taxon>
        <taxon>Candidatus Solibacter</taxon>
    </lineage>
</organism>
<protein>
    <recommendedName>
        <fullName evidence="2">protein-glutamate O-methyltransferase</fullName>
        <ecNumber evidence="2">2.1.1.80</ecNumber>
    </recommendedName>
</protein>
<dbReference type="STRING" id="234267.Acid_5370"/>
<comment type="catalytic activity">
    <reaction evidence="1">
        <text>L-glutamyl-[protein] + S-adenosyl-L-methionine = [protein]-L-glutamate 5-O-methyl ester + S-adenosyl-L-homocysteine</text>
        <dbReference type="Rhea" id="RHEA:24452"/>
        <dbReference type="Rhea" id="RHEA-COMP:10208"/>
        <dbReference type="Rhea" id="RHEA-COMP:10311"/>
        <dbReference type="ChEBI" id="CHEBI:29973"/>
        <dbReference type="ChEBI" id="CHEBI:57856"/>
        <dbReference type="ChEBI" id="CHEBI:59789"/>
        <dbReference type="ChEBI" id="CHEBI:82795"/>
        <dbReference type="EC" id="2.1.1.80"/>
    </reaction>
</comment>
<dbReference type="InterPro" id="IPR022641">
    <property type="entry name" value="CheR_N"/>
</dbReference>
<dbReference type="HOGENOM" id="CLU_025854_0_0_0"/>
<dbReference type="Pfam" id="PF01739">
    <property type="entry name" value="CheR"/>
    <property type="match status" value="1"/>
</dbReference>
<dbReference type="InterPro" id="IPR050903">
    <property type="entry name" value="Bact_Chemotaxis_MeTrfase"/>
</dbReference>
<dbReference type="InterPro" id="IPR029063">
    <property type="entry name" value="SAM-dependent_MTases_sf"/>
</dbReference>
<dbReference type="InterPro" id="IPR026024">
    <property type="entry name" value="Chemotaxis_MeTrfase_CheR"/>
</dbReference>
<keyword evidence="4 7" id="KW-0808">Transferase</keyword>
<gene>
    <name evidence="7" type="ordered locus">Acid_5370</name>
</gene>
<dbReference type="SUPFAM" id="SSF53335">
    <property type="entry name" value="S-adenosyl-L-methionine-dependent methyltransferases"/>
    <property type="match status" value="1"/>
</dbReference>
<dbReference type="InterPro" id="IPR036804">
    <property type="entry name" value="CheR_N_sf"/>
</dbReference>
<dbReference type="KEGG" id="sus:Acid_5370"/>
<evidence type="ECO:0000256" key="2">
    <source>
        <dbReference type="ARBA" id="ARBA00012534"/>
    </source>
</evidence>
<dbReference type="Gene3D" id="1.10.155.10">
    <property type="entry name" value="Chemotaxis receptor methyltransferase CheR, N-terminal domain"/>
    <property type="match status" value="1"/>
</dbReference>
<dbReference type="OrthoDB" id="9816309at2"/>
<dbReference type="GO" id="GO:0032259">
    <property type="term" value="P:methylation"/>
    <property type="evidence" value="ECO:0007669"/>
    <property type="project" value="UniProtKB-KW"/>
</dbReference>
<dbReference type="EC" id="2.1.1.80" evidence="2"/>
<dbReference type="PIRSF" id="PIRSF000410">
    <property type="entry name" value="CheR"/>
    <property type="match status" value="1"/>
</dbReference>
<evidence type="ECO:0000256" key="3">
    <source>
        <dbReference type="ARBA" id="ARBA00022603"/>
    </source>
</evidence>
<dbReference type="EMBL" id="CP000473">
    <property type="protein sequence ID" value="ABJ86319.1"/>
    <property type="molecule type" value="Genomic_DNA"/>
</dbReference>
<proteinExistence type="predicted"/>
<sequence>MNHRVEAVESDGVQPLADREFEQIRRLAHRTFGLDLKPGKEELVSARLRRLVRDGGFHTFQDYYKNVVADRTGAALLAMIDALATNHTSFLREADHFEFLRQTVVPVLARRDPVEIWCAACSTGEEVWTLAMVLNEAMPGKRIRITASDISNKALRCAERAAYPVARCQGVPPTWMSRYFVADARPATAYRVTPAIRALAAFRRINLVEPYSWQRPFPVIFCRNVMIYFDSATQEKVVAGLASQLEPGGYLFVGHAESLARVSHSLEYVKPAVYRKPDREGKWSKSS</sequence>
<dbReference type="Pfam" id="PF03705">
    <property type="entry name" value="CheR_N"/>
    <property type="match status" value="1"/>
</dbReference>
<dbReference type="PROSITE" id="PS50123">
    <property type="entry name" value="CHER"/>
    <property type="match status" value="1"/>
</dbReference>
<name>Q01VJ6_SOLUE</name>
<dbReference type="SUPFAM" id="SSF47757">
    <property type="entry name" value="Chemotaxis receptor methyltransferase CheR, N-terminal domain"/>
    <property type="match status" value="1"/>
</dbReference>
<dbReference type="eggNOG" id="COG1352">
    <property type="taxonomic scope" value="Bacteria"/>
</dbReference>
<feature type="domain" description="CheR-type methyltransferase" evidence="6">
    <location>
        <begin position="9"/>
        <end position="279"/>
    </location>
</feature>
<dbReference type="PRINTS" id="PR00996">
    <property type="entry name" value="CHERMTFRASE"/>
</dbReference>
<dbReference type="InterPro" id="IPR000780">
    <property type="entry name" value="CheR_MeTrfase"/>
</dbReference>